<keyword evidence="3" id="KW-1185">Reference proteome</keyword>
<sequence>MRNGALQGAAEPGVHPGPHPHKPSHPLPDGRRSIEWRSTPAHQVSFTSLPRSTAEKRFEAVANPAVWLSLPRFESWRRHIGKDPLRTAETQTEGVFLRVLLLYGR</sequence>
<dbReference type="EMBL" id="BMQK01000007">
    <property type="protein sequence ID" value="GGQ62977.1"/>
    <property type="molecule type" value="Genomic_DNA"/>
</dbReference>
<feature type="region of interest" description="Disordered" evidence="1">
    <location>
        <begin position="1"/>
        <end position="39"/>
    </location>
</feature>
<proteinExistence type="predicted"/>
<name>A0A918BFC5_9ACTN</name>
<protein>
    <submittedName>
        <fullName evidence="2">Uncharacterized protein</fullName>
    </submittedName>
</protein>
<organism evidence="2 3">
    <name type="scientific">Streptomyces ruber</name>
    <dbReference type="NCBI Taxonomy" id="83378"/>
    <lineage>
        <taxon>Bacteria</taxon>
        <taxon>Bacillati</taxon>
        <taxon>Actinomycetota</taxon>
        <taxon>Actinomycetes</taxon>
        <taxon>Kitasatosporales</taxon>
        <taxon>Streptomycetaceae</taxon>
        <taxon>Streptomyces</taxon>
    </lineage>
</organism>
<dbReference type="AlphaFoldDB" id="A0A918BFC5"/>
<reference evidence="2" key="2">
    <citation type="submission" date="2020-09" db="EMBL/GenBank/DDBJ databases">
        <authorList>
            <person name="Sun Q."/>
            <person name="Ohkuma M."/>
        </authorList>
    </citation>
    <scope>NUCLEOTIDE SEQUENCE</scope>
    <source>
        <strain evidence="2">JCM 3131</strain>
    </source>
</reference>
<evidence type="ECO:0000256" key="1">
    <source>
        <dbReference type="SAM" id="MobiDB-lite"/>
    </source>
</evidence>
<evidence type="ECO:0000313" key="3">
    <source>
        <dbReference type="Proteomes" id="UP000620156"/>
    </source>
</evidence>
<reference evidence="2" key="1">
    <citation type="journal article" date="2014" name="Int. J. Syst. Evol. Microbiol.">
        <title>Complete genome sequence of Corynebacterium casei LMG S-19264T (=DSM 44701T), isolated from a smear-ripened cheese.</title>
        <authorList>
            <consortium name="US DOE Joint Genome Institute (JGI-PGF)"/>
            <person name="Walter F."/>
            <person name="Albersmeier A."/>
            <person name="Kalinowski J."/>
            <person name="Ruckert C."/>
        </authorList>
    </citation>
    <scope>NUCLEOTIDE SEQUENCE</scope>
    <source>
        <strain evidence="2">JCM 3131</strain>
    </source>
</reference>
<evidence type="ECO:0000313" key="2">
    <source>
        <dbReference type="EMBL" id="GGQ62977.1"/>
    </source>
</evidence>
<dbReference type="Proteomes" id="UP000620156">
    <property type="component" value="Unassembled WGS sequence"/>
</dbReference>
<comment type="caution">
    <text evidence="2">The sequence shown here is derived from an EMBL/GenBank/DDBJ whole genome shotgun (WGS) entry which is preliminary data.</text>
</comment>
<gene>
    <name evidence="2" type="ORF">GCM10010145_36110</name>
</gene>
<accession>A0A918BFC5</accession>